<dbReference type="EMBL" id="CAKOAT010056711">
    <property type="protein sequence ID" value="CAH8302461.1"/>
    <property type="molecule type" value="Genomic_DNA"/>
</dbReference>
<comment type="caution">
    <text evidence="1">The sequence shown here is derived from an EMBL/GenBank/DDBJ whole genome shotgun (WGS) entry which is preliminary data.</text>
</comment>
<organism evidence="1 2">
    <name type="scientific">Eruca vesicaria subsp. sativa</name>
    <name type="common">Garden rocket</name>
    <name type="synonym">Eruca sativa</name>
    <dbReference type="NCBI Taxonomy" id="29727"/>
    <lineage>
        <taxon>Eukaryota</taxon>
        <taxon>Viridiplantae</taxon>
        <taxon>Streptophyta</taxon>
        <taxon>Embryophyta</taxon>
        <taxon>Tracheophyta</taxon>
        <taxon>Spermatophyta</taxon>
        <taxon>Magnoliopsida</taxon>
        <taxon>eudicotyledons</taxon>
        <taxon>Gunneridae</taxon>
        <taxon>Pentapetalae</taxon>
        <taxon>rosids</taxon>
        <taxon>malvids</taxon>
        <taxon>Brassicales</taxon>
        <taxon>Brassicaceae</taxon>
        <taxon>Brassiceae</taxon>
        <taxon>Eruca</taxon>
    </lineage>
</organism>
<evidence type="ECO:0000313" key="2">
    <source>
        <dbReference type="Proteomes" id="UP001642260"/>
    </source>
</evidence>
<reference evidence="1 2" key="1">
    <citation type="submission" date="2022-03" db="EMBL/GenBank/DDBJ databases">
        <authorList>
            <person name="Macdonald S."/>
            <person name="Ahmed S."/>
            <person name="Newling K."/>
        </authorList>
    </citation>
    <scope>NUCLEOTIDE SEQUENCE [LARGE SCALE GENOMIC DNA]</scope>
</reference>
<proteinExistence type="predicted"/>
<dbReference type="AlphaFoldDB" id="A0ABC8IVC8"/>
<protein>
    <submittedName>
        <fullName evidence="1">Uncharacterized protein</fullName>
    </submittedName>
</protein>
<name>A0ABC8IVC8_ERUVS</name>
<sequence>MDKKKVEFRLMDIKVAHDELALALTDPKKEKRLTRYQVDDWSDVDIKSVSEIIMASMKT</sequence>
<gene>
    <name evidence="1" type="ORF">ERUC_LOCUS3202</name>
</gene>
<dbReference type="Proteomes" id="UP001642260">
    <property type="component" value="Unassembled WGS sequence"/>
</dbReference>
<evidence type="ECO:0000313" key="1">
    <source>
        <dbReference type="EMBL" id="CAH8302461.1"/>
    </source>
</evidence>
<accession>A0ABC8IVC8</accession>
<keyword evidence="2" id="KW-1185">Reference proteome</keyword>